<comment type="catalytic activity">
    <reaction evidence="1">
        <text>[E2 ubiquitin-conjugating enzyme]-S-ubiquitinyl-L-cysteine + [acceptor protein]-L-lysine = [E2 ubiquitin-conjugating enzyme]-L-cysteine + [acceptor protein]-N(6)-ubiquitinyl-L-lysine.</text>
        <dbReference type="EC" id="2.3.2.31"/>
    </reaction>
</comment>
<evidence type="ECO:0000256" key="2">
    <source>
        <dbReference type="ARBA" id="ARBA00012251"/>
    </source>
</evidence>
<dbReference type="InterPro" id="IPR013083">
    <property type="entry name" value="Znf_RING/FYVE/PHD"/>
</dbReference>
<dbReference type="EMBL" id="JAPUFD010000026">
    <property type="protein sequence ID" value="MDI1493464.1"/>
    <property type="molecule type" value="Genomic_DNA"/>
</dbReference>
<evidence type="ECO:0000259" key="10">
    <source>
        <dbReference type="PROSITE" id="PS51873"/>
    </source>
</evidence>
<dbReference type="SMART" id="SM00647">
    <property type="entry name" value="IBR"/>
    <property type="match status" value="2"/>
</dbReference>
<feature type="compositionally biased region" description="Polar residues" evidence="9">
    <location>
        <begin position="114"/>
        <end position="128"/>
    </location>
</feature>
<keyword evidence="12" id="KW-1185">Reference proteome</keyword>
<evidence type="ECO:0000313" key="11">
    <source>
        <dbReference type="EMBL" id="MDI1493464.1"/>
    </source>
</evidence>
<dbReference type="PROSITE" id="PS51873">
    <property type="entry name" value="TRIAD"/>
    <property type="match status" value="1"/>
</dbReference>
<keyword evidence="8" id="KW-0862">Zinc</keyword>
<keyword evidence="7" id="KW-0833">Ubl conjugation pathway</keyword>
<proteinExistence type="predicted"/>
<protein>
    <recommendedName>
        <fullName evidence="2">RBR-type E3 ubiquitin transferase</fullName>
        <ecNumber evidence="2">2.3.2.31</ecNumber>
    </recommendedName>
</protein>
<evidence type="ECO:0000256" key="4">
    <source>
        <dbReference type="ARBA" id="ARBA00022723"/>
    </source>
</evidence>
<dbReference type="GO" id="GO:0061630">
    <property type="term" value="F:ubiquitin protein ligase activity"/>
    <property type="evidence" value="ECO:0007669"/>
    <property type="project" value="UniProtKB-EC"/>
</dbReference>
<evidence type="ECO:0000256" key="3">
    <source>
        <dbReference type="ARBA" id="ARBA00022679"/>
    </source>
</evidence>
<comment type="caution">
    <text evidence="11">The sequence shown here is derived from an EMBL/GenBank/DDBJ whole genome shotgun (WGS) entry which is preliminary data.</text>
</comment>
<dbReference type="EC" id="2.3.2.31" evidence="2"/>
<feature type="domain" description="RING-type" evidence="10">
    <location>
        <begin position="142"/>
        <end position="400"/>
    </location>
</feature>
<dbReference type="Gene3D" id="3.30.40.10">
    <property type="entry name" value="Zinc/RING finger domain, C3HC4 (zinc finger)"/>
    <property type="match status" value="1"/>
</dbReference>
<dbReference type="CDD" id="cd20335">
    <property type="entry name" value="BRcat_RBR"/>
    <property type="match status" value="1"/>
</dbReference>
<dbReference type="PANTHER" id="PTHR11685">
    <property type="entry name" value="RBR FAMILY RING FINGER AND IBR DOMAIN-CONTAINING"/>
    <property type="match status" value="1"/>
</dbReference>
<name>A0AA43QXH0_9LECA</name>
<evidence type="ECO:0000256" key="7">
    <source>
        <dbReference type="ARBA" id="ARBA00022786"/>
    </source>
</evidence>
<dbReference type="Proteomes" id="UP001161017">
    <property type="component" value="Unassembled WGS sequence"/>
</dbReference>
<dbReference type="InterPro" id="IPR031127">
    <property type="entry name" value="E3_UB_ligase_RBR"/>
</dbReference>
<dbReference type="Pfam" id="PF22191">
    <property type="entry name" value="IBR_1"/>
    <property type="match status" value="1"/>
</dbReference>
<dbReference type="GO" id="GO:0016567">
    <property type="term" value="P:protein ubiquitination"/>
    <property type="evidence" value="ECO:0007669"/>
    <property type="project" value="InterPro"/>
</dbReference>
<dbReference type="Gene3D" id="1.20.120.1750">
    <property type="match status" value="1"/>
</dbReference>
<dbReference type="AlphaFoldDB" id="A0AA43QXH0"/>
<keyword evidence="5" id="KW-0677">Repeat</keyword>
<dbReference type="InterPro" id="IPR044066">
    <property type="entry name" value="TRIAD_supradom"/>
</dbReference>
<evidence type="ECO:0000256" key="8">
    <source>
        <dbReference type="ARBA" id="ARBA00022833"/>
    </source>
</evidence>
<dbReference type="Pfam" id="PF01485">
    <property type="entry name" value="IBR"/>
    <property type="match status" value="1"/>
</dbReference>
<sequence>MTFNKSHYIEAGIPHSLFGRSYARLCQKHLRTLLQHHRIGGLNEGKKIDYVHAIHILMEDRGVPNTPRLYQKLCQGSRLPALQSPVRRDTLRRLLGGELTSYRLKQSIIREQGRSNSAGSSAPRNNGGTRPAETGRHPASTASVDCISCSEPLINLEAPNLRITQSCNHDRDICLDCLSQHIDIQFRDNIWDQIRCPSEGCRDILNADDVNKYAAPETVNRYNDRLARQLFQNDKAFQQCRHAPCENVQEVSAAVDRSPEDPIERVKAVSHPLVLSTLGNVHVSMPRYVYEWFSGKDSPYMVCFECEKRTCINCDTKWHPGFTCKGNMQTLKAKEIGERESAAKVAQISKQCPGCFCPTEKSGGCDHMTCQRCRHEYCWHCRADHRRIIRGNAASHNPGCIYHPSSGGAARRFPYARRVGPAQ</sequence>
<reference evidence="11" key="1">
    <citation type="journal article" date="2023" name="Genome Biol. Evol.">
        <title>First Whole Genome Sequence and Flow Cytometry Genome Size Data for the Lichen-Forming Fungus Ramalina farinacea (Ascomycota).</title>
        <authorList>
            <person name="Llewellyn T."/>
            <person name="Mian S."/>
            <person name="Hill R."/>
            <person name="Leitch I.J."/>
            <person name="Gaya E."/>
        </authorList>
    </citation>
    <scope>NUCLEOTIDE SEQUENCE</scope>
    <source>
        <strain evidence="11">LIQ254RAFAR</strain>
    </source>
</reference>
<evidence type="ECO:0000256" key="5">
    <source>
        <dbReference type="ARBA" id="ARBA00022737"/>
    </source>
</evidence>
<dbReference type="CDD" id="cd20336">
    <property type="entry name" value="Rcat_RBR"/>
    <property type="match status" value="1"/>
</dbReference>
<organism evidence="11 12">
    <name type="scientific">Ramalina farinacea</name>
    <dbReference type="NCBI Taxonomy" id="258253"/>
    <lineage>
        <taxon>Eukaryota</taxon>
        <taxon>Fungi</taxon>
        <taxon>Dikarya</taxon>
        <taxon>Ascomycota</taxon>
        <taxon>Pezizomycotina</taxon>
        <taxon>Lecanoromycetes</taxon>
        <taxon>OSLEUM clade</taxon>
        <taxon>Lecanoromycetidae</taxon>
        <taxon>Lecanorales</taxon>
        <taxon>Lecanorineae</taxon>
        <taxon>Ramalinaceae</taxon>
        <taxon>Ramalina</taxon>
    </lineage>
</organism>
<keyword evidence="3" id="KW-0808">Transferase</keyword>
<evidence type="ECO:0000256" key="9">
    <source>
        <dbReference type="SAM" id="MobiDB-lite"/>
    </source>
</evidence>
<dbReference type="GO" id="GO:0008270">
    <property type="term" value="F:zinc ion binding"/>
    <property type="evidence" value="ECO:0007669"/>
    <property type="project" value="UniProtKB-KW"/>
</dbReference>
<evidence type="ECO:0000313" key="12">
    <source>
        <dbReference type="Proteomes" id="UP001161017"/>
    </source>
</evidence>
<evidence type="ECO:0000256" key="6">
    <source>
        <dbReference type="ARBA" id="ARBA00022771"/>
    </source>
</evidence>
<dbReference type="InterPro" id="IPR002867">
    <property type="entry name" value="IBR_dom"/>
</dbReference>
<accession>A0AA43QXH0</accession>
<keyword evidence="6" id="KW-0863">Zinc-finger</keyword>
<gene>
    <name evidence="11" type="ORF">OHK93_005254</name>
</gene>
<feature type="region of interest" description="Disordered" evidence="9">
    <location>
        <begin position="110"/>
        <end position="140"/>
    </location>
</feature>
<evidence type="ECO:0000256" key="1">
    <source>
        <dbReference type="ARBA" id="ARBA00001798"/>
    </source>
</evidence>
<dbReference type="SUPFAM" id="SSF57850">
    <property type="entry name" value="RING/U-box"/>
    <property type="match status" value="2"/>
</dbReference>
<keyword evidence="4" id="KW-0479">Metal-binding</keyword>